<dbReference type="Proteomes" id="UP000184335">
    <property type="component" value="Unassembled WGS sequence"/>
</dbReference>
<evidence type="ECO:0000256" key="3">
    <source>
        <dbReference type="ARBA" id="ARBA00022898"/>
    </source>
</evidence>
<dbReference type="AlphaFoldDB" id="A0A1M6GKS4"/>
<evidence type="ECO:0000256" key="2">
    <source>
        <dbReference type="ARBA" id="ARBA00008639"/>
    </source>
</evidence>
<dbReference type="PANTHER" id="PTHR43780">
    <property type="entry name" value="1-AMINOCYCLOPROPANE-1-CARBOXYLATE DEAMINASE-RELATED"/>
    <property type="match status" value="1"/>
</dbReference>
<dbReference type="Pfam" id="PF00291">
    <property type="entry name" value="PALP"/>
    <property type="match status" value="1"/>
</dbReference>
<dbReference type="Gene3D" id="3.40.50.1100">
    <property type="match status" value="2"/>
</dbReference>
<keyword evidence="3 5" id="KW-0663">Pyridoxal phosphate</keyword>
<feature type="domain" description="Tryptophan synthase beta chain-like PALP" evidence="6">
    <location>
        <begin position="20"/>
        <end position="284"/>
    </location>
</feature>
<dbReference type="OrthoDB" id="9801249at2"/>
<comment type="similarity">
    <text evidence="2">Belongs to the ACC deaminase/D-cysteine desulfhydrase family.</text>
</comment>
<dbReference type="PANTHER" id="PTHR43780:SF2">
    <property type="entry name" value="1-AMINOCYCLOPROPANE-1-CARBOXYLATE DEAMINASE-RELATED"/>
    <property type="match status" value="1"/>
</dbReference>
<gene>
    <name evidence="7" type="ORF">SAMN05443429_10948</name>
</gene>
<dbReference type="InterPro" id="IPR001926">
    <property type="entry name" value="TrpB-like_PALP"/>
</dbReference>
<evidence type="ECO:0000259" key="6">
    <source>
        <dbReference type="Pfam" id="PF00291"/>
    </source>
</evidence>
<dbReference type="RefSeq" id="WP_073180438.1">
    <property type="nucleotide sequence ID" value="NZ_FQYI01000009.1"/>
</dbReference>
<comment type="cofactor">
    <cofactor evidence="1">
        <name>pyridoxal 5'-phosphate</name>
        <dbReference type="ChEBI" id="CHEBI:597326"/>
    </cofactor>
</comment>
<dbReference type="SUPFAM" id="SSF53686">
    <property type="entry name" value="Tryptophan synthase beta subunit-like PLP-dependent enzymes"/>
    <property type="match status" value="1"/>
</dbReference>
<keyword evidence="8" id="KW-1185">Reference proteome</keyword>
<reference evidence="7 8" key="1">
    <citation type="submission" date="2016-11" db="EMBL/GenBank/DDBJ databases">
        <authorList>
            <person name="Jaros S."/>
            <person name="Januszkiewicz K."/>
            <person name="Wedrychowicz H."/>
        </authorList>
    </citation>
    <scope>NUCLEOTIDE SEQUENCE [LARGE SCALE GENOMIC DNA]</scope>
    <source>
        <strain evidence="7 8">DSM 25479</strain>
    </source>
</reference>
<feature type="modified residue" description="N6-(pyridoxal phosphate)lysine" evidence="5">
    <location>
        <position position="42"/>
    </location>
</feature>
<feature type="active site" description="Nucleophile" evidence="4">
    <location>
        <position position="71"/>
    </location>
</feature>
<sequence length="308" mass="34942">MDFSIFERKNCEIQFQEVLALNGVRIFIKREDQVHPQISGNKFWKLYFNLKNYLETKPENPMVISFGGAFSNHISALSFAAKNLSIKSLGLIRGEELSAKFQENPTLKFAEENGMQLRFASREIYRRKDILSEKLQREFPDALIIPEGGTNEAAVLGVKMMLDERTKHFDYLCCAVGTGGTLAGISRFAETHQKVLGFPVVKDDSLKRKIAELSGRENFKMIPADFGGYGKISDEVVNFINDFYQRTKIPLEPVYTGKMLLKIFQLAEENYFPKGSEILAFHTGGLQGISGANAFLQRKNRPQIKFCQ</sequence>
<protein>
    <submittedName>
        <fullName evidence="7">1-aminocyclopropane-1-carboxylate deaminase/D-cysteine desulfhydrase, PLP-dependent ACC family</fullName>
    </submittedName>
</protein>
<accession>A0A1M6GKS4</accession>
<dbReference type="GO" id="GO:0019148">
    <property type="term" value="F:D-cysteine desulfhydrase activity"/>
    <property type="evidence" value="ECO:0007669"/>
    <property type="project" value="TreeGrafter"/>
</dbReference>
<dbReference type="InterPro" id="IPR027278">
    <property type="entry name" value="ACCD_DCysDesulf"/>
</dbReference>
<dbReference type="InterPro" id="IPR036052">
    <property type="entry name" value="TrpB-like_PALP_sf"/>
</dbReference>
<evidence type="ECO:0000313" key="7">
    <source>
        <dbReference type="EMBL" id="SHJ10551.1"/>
    </source>
</evidence>
<evidence type="ECO:0000313" key="8">
    <source>
        <dbReference type="Proteomes" id="UP000184335"/>
    </source>
</evidence>
<evidence type="ECO:0000256" key="4">
    <source>
        <dbReference type="PIRSR" id="PIRSR006278-1"/>
    </source>
</evidence>
<dbReference type="PIRSF" id="PIRSF006278">
    <property type="entry name" value="ACCD_DCysDesulf"/>
    <property type="match status" value="1"/>
</dbReference>
<organism evidence="7 8">
    <name type="scientific">Cruoricaptor ignavus</name>
    <dbReference type="NCBI Taxonomy" id="1118202"/>
    <lineage>
        <taxon>Bacteria</taxon>
        <taxon>Pseudomonadati</taxon>
        <taxon>Bacteroidota</taxon>
        <taxon>Flavobacteriia</taxon>
        <taxon>Flavobacteriales</taxon>
        <taxon>Weeksellaceae</taxon>
        <taxon>Cruoricaptor</taxon>
    </lineage>
</organism>
<evidence type="ECO:0000256" key="5">
    <source>
        <dbReference type="PIRSR" id="PIRSR006278-2"/>
    </source>
</evidence>
<dbReference type="STRING" id="1118202.SAMN05443429_10948"/>
<dbReference type="EMBL" id="FQYI01000009">
    <property type="protein sequence ID" value="SHJ10551.1"/>
    <property type="molecule type" value="Genomic_DNA"/>
</dbReference>
<proteinExistence type="inferred from homology"/>
<evidence type="ECO:0000256" key="1">
    <source>
        <dbReference type="ARBA" id="ARBA00001933"/>
    </source>
</evidence>
<name>A0A1M6GKS4_9FLAO</name>